<name>A0ABQ5QNS7_9ACTN</name>
<dbReference type="EMBL" id="BSDI01000004">
    <property type="protein sequence ID" value="GLH95897.1"/>
    <property type="molecule type" value="Genomic_DNA"/>
</dbReference>
<protein>
    <submittedName>
        <fullName evidence="1">Isoniazid-induced protein IniC</fullName>
    </submittedName>
</protein>
<dbReference type="Proteomes" id="UP001144280">
    <property type="component" value="Unassembled WGS sequence"/>
</dbReference>
<gene>
    <name evidence="1" type="primary">iniC</name>
    <name evidence="1" type="ORF">Pa4123_11690</name>
</gene>
<reference evidence="1" key="1">
    <citation type="submission" date="2022-12" db="EMBL/GenBank/DDBJ databases">
        <title>New Phytohabitans aurantiacus sp. RD004123 nov., an actinomycete isolated from soil.</title>
        <authorList>
            <person name="Triningsih D.W."/>
            <person name="Harunari E."/>
            <person name="Igarashi Y."/>
        </authorList>
    </citation>
    <scope>NUCLEOTIDE SEQUENCE</scope>
    <source>
        <strain evidence="1">RD004123</strain>
    </source>
</reference>
<dbReference type="Gene3D" id="3.40.50.300">
    <property type="entry name" value="P-loop containing nucleotide triphosphate hydrolases"/>
    <property type="match status" value="1"/>
</dbReference>
<evidence type="ECO:0000313" key="2">
    <source>
        <dbReference type="Proteomes" id="UP001144280"/>
    </source>
</evidence>
<dbReference type="RefSeq" id="WP_281892976.1">
    <property type="nucleotide sequence ID" value="NZ_BSDI01000004.1"/>
</dbReference>
<evidence type="ECO:0000313" key="1">
    <source>
        <dbReference type="EMBL" id="GLH95897.1"/>
    </source>
</evidence>
<sequence>MRDAPLSESVWTLLNDALELYRDSRPATDRLRHHMNRFGEPLRIAVAGPWQSGKSTLVNALVGDEVAPIEAPGGQAVFAWYQDGTEPHAVAYPAGAELPVTRSTQGLRVDVGRWDPAPVNDLVVTWPSRALRHATVIDTPPVPSACDKILRDADAVLYLTRDGRGTDLHVLEWLQDGMVAKAAPVNALMVLSRADETGGGRIDALLAARQVARRHQRDPRISGLCLGVVAVGGLVALAGRVLTDTDFAALAALAGAPRTEVENHLLSTDRFTVAEFPAPVSVEVRRALLDRLGIFGVRLATTLIRTGTDTRAKLAAELVRRSGLAELREAVSRCFIDRRDALRARSALAALESVVLAEPRPGSDALLAELERVLAGAHDFRELRLLASLQGQRVAFEKELTGEARRLIGENGTGLAARLGVDQRATASELWRLSSAALGRWQEHSEDPLFDADQRRAAEVVVRTCEGLLYSLS</sequence>
<dbReference type="InterPro" id="IPR027417">
    <property type="entry name" value="P-loop_NTPase"/>
</dbReference>
<accession>A0ABQ5QNS7</accession>
<keyword evidence="2" id="KW-1185">Reference proteome</keyword>
<dbReference type="SUPFAM" id="SSF52540">
    <property type="entry name" value="P-loop containing nucleoside triphosphate hydrolases"/>
    <property type="match status" value="1"/>
</dbReference>
<comment type="caution">
    <text evidence="1">The sequence shown here is derived from an EMBL/GenBank/DDBJ whole genome shotgun (WGS) entry which is preliminary data.</text>
</comment>
<organism evidence="1 2">
    <name type="scientific">Phytohabitans aurantiacus</name>
    <dbReference type="NCBI Taxonomy" id="3016789"/>
    <lineage>
        <taxon>Bacteria</taxon>
        <taxon>Bacillati</taxon>
        <taxon>Actinomycetota</taxon>
        <taxon>Actinomycetes</taxon>
        <taxon>Micromonosporales</taxon>
        <taxon>Micromonosporaceae</taxon>
    </lineage>
</organism>
<proteinExistence type="predicted"/>